<dbReference type="CDD" id="cd16651">
    <property type="entry name" value="SPL-RING_NSE2"/>
    <property type="match status" value="1"/>
</dbReference>
<dbReference type="InterPro" id="IPR026846">
    <property type="entry name" value="Nse2(Mms21)"/>
</dbReference>
<sequence>MASRSDGAESRIKIAASTLCDDTRSLTAEIRRSLNMIKEIAVDLERRNESKKVKSLENMVAELLDSYEDSMHHASAIESVANNYQLGTELTDFEKLLETEFLNIKSAVTRENHPLMRQFREAIWNVHHAGQPMPGEEQEDIVMTSTQCNILNITCPLSGKPVTELAEPVRSAECKHVYEKKDVMHHISSHRGQVKCPVAACPKSLRAQRVVCDPVLLVEIEEMRSMNRQNANVIEDFTDLNESDTEQL</sequence>
<evidence type="ECO:0000256" key="5">
    <source>
        <dbReference type="ARBA" id="ARBA00022723"/>
    </source>
</evidence>
<comment type="subcellular location">
    <subcellularLocation>
        <location evidence="1">Nucleus</location>
    </subcellularLocation>
</comment>
<evidence type="ECO:0000256" key="8">
    <source>
        <dbReference type="ARBA" id="ARBA00022833"/>
    </source>
</evidence>
<evidence type="ECO:0000259" key="11">
    <source>
        <dbReference type="PROSITE" id="PS51044"/>
    </source>
</evidence>
<keyword evidence="7" id="KW-0833">Ubl conjugation pathway</keyword>
<dbReference type="InterPro" id="IPR013083">
    <property type="entry name" value="Znf_RING/FYVE/PHD"/>
</dbReference>
<evidence type="ECO:0000256" key="9">
    <source>
        <dbReference type="ARBA" id="ARBA00023242"/>
    </source>
</evidence>
<evidence type="ECO:0000256" key="1">
    <source>
        <dbReference type="ARBA" id="ARBA00004123"/>
    </source>
</evidence>
<organism evidence="12 13">
    <name type="scientific">Erythroxylum novogranatense</name>
    <dbReference type="NCBI Taxonomy" id="1862640"/>
    <lineage>
        <taxon>Eukaryota</taxon>
        <taxon>Viridiplantae</taxon>
        <taxon>Streptophyta</taxon>
        <taxon>Embryophyta</taxon>
        <taxon>Tracheophyta</taxon>
        <taxon>Spermatophyta</taxon>
        <taxon>Magnoliopsida</taxon>
        <taxon>eudicotyledons</taxon>
        <taxon>Gunneridae</taxon>
        <taxon>Pentapetalae</taxon>
        <taxon>rosids</taxon>
        <taxon>fabids</taxon>
        <taxon>Malpighiales</taxon>
        <taxon>Erythroxylaceae</taxon>
        <taxon>Erythroxylum</taxon>
    </lineage>
</organism>
<dbReference type="GO" id="GO:0030915">
    <property type="term" value="C:Smc5-Smc6 complex"/>
    <property type="evidence" value="ECO:0007669"/>
    <property type="project" value="InterPro"/>
</dbReference>
<keyword evidence="4" id="KW-0808">Transferase</keyword>
<comment type="similarity">
    <text evidence="3">Belongs to the NSE2 family.</text>
</comment>
<comment type="pathway">
    <text evidence="2">Protein modification; protein sumoylation.</text>
</comment>
<dbReference type="AlphaFoldDB" id="A0AAV8TES9"/>
<comment type="caution">
    <text evidence="12">The sequence shown here is derived from an EMBL/GenBank/DDBJ whole genome shotgun (WGS) entry which is preliminary data.</text>
</comment>
<dbReference type="GO" id="GO:0005634">
    <property type="term" value="C:nucleus"/>
    <property type="evidence" value="ECO:0007669"/>
    <property type="project" value="UniProtKB-SubCell"/>
</dbReference>
<reference evidence="12 13" key="1">
    <citation type="submission" date="2021-09" db="EMBL/GenBank/DDBJ databases">
        <title>Genomic insights and catalytic innovation underlie evolution of tropane alkaloids biosynthesis.</title>
        <authorList>
            <person name="Wang Y.-J."/>
            <person name="Tian T."/>
            <person name="Huang J.-P."/>
            <person name="Huang S.-X."/>
        </authorList>
    </citation>
    <scope>NUCLEOTIDE SEQUENCE [LARGE SCALE GENOMIC DNA]</scope>
    <source>
        <strain evidence="12">KIB-2018</strain>
        <tissue evidence="12">Leaf</tissue>
    </source>
</reference>
<evidence type="ECO:0000256" key="2">
    <source>
        <dbReference type="ARBA" id="ARBA00004718"/>
    </source>
</evidence>
<feature type="domain" description="SP-RING-type" evidence="11">
    <location>
        <begin position="137"/>
        <end position="225"/>
    </location>
</feature>
<dbReference type="InterPro" id="IPR004181">
    <property type="entry name" value="Znf_MIZ"/>
</dbReference>
<dbReference type="EMBL" id="JAIWQS010000005">
    <property type="protein sequence ID" value="KAJ8765223.1"/>
    <property type="molecule type" value="Genomic_DNA"/>
</dbReference>
<dbReference type="GO" id="GO:0016925">
    <property type="term" value="P:protein sumoylation"/>
    <property type="evidence" value="ECO:0007669"/>
    <property type="project" value="TreeGrafter"/>
</dbReference>
<evidence type="ECO:0000256" key="10">
    <source>
        <dbReference type="PROSITE-ProRule" id="PRU00452"/>
    </source>
</evidence>
<evidence type="ECO:0000256" key="3">
    <source>
        <dbReference type="ARBA" id="ARBA00008212"/>
    </source>
</evidence>
<proteinExistence type="inferred from homology"/>
<keyword evidence="9" id="KW-0539">Nucleus</keyword>
<dbReference type="GO" id="GO:0061665">
    <property type="term" value="F:SUMO ligase activity"/>
    <property type="evidence" value="ECO:0007669"/>
    <property type="project" value="TreeGrafter"/>
</dbReference>
<evidence type="ECO:0000256" key="7">
    <source>
        <dbReference type="ARBA" id="ARBA00022786"/>
    </source>
</evidence>
<evidence type="ECO:0000313" key="13">
    <source>
        <dbReference type="Proteomes" id="UP001159364"/>
    </source>
</evidence>
<dbReference type="Proteomes" id="UP001159364">
    <property type="component" value="Linkage Group LG05"/>
</dbReference>
<dbReference type="SUPFAM" id="SSF57850">
    <property type="entry name" value="RING/U-box"/>
    <property type="match status" value="1"/>
</dbReference>
<dbReference type="Gene3D" id="3.30.40.10">
    <property type="entry name" value="Zinc/RING finger domain, C3HC4 (zinc finger)"/>
    <property type="match status" value="1"/>
</dbReference>
<evidence type="ECO:0000256" key="6">
    <source>
        <dbReference type="ARBA" id="ARBA00022771"/>
    </source>
</evidence>
<name>A0AAV8TES9_9ROSI</name>
<keyword evidence="6 10" id="KW-0863">Zinc-finger</keyword>
<dbReference type="PANTHER" id="PTHR21330">
    <property type="entry name" value="E3 SUMO-PROTEIN LIGASE NSE2"/>
    <property type="match status" value="1"/>
</dbReference>
<dbReference type="GO" id="GO:0000724">
    <property type="term" value="P:double-strand break repair via homologous recombination"/>
    <property type="evidence" value="ECO:0007669"/>
    <property type="project" value="InterPro"/>
</dbReference>
<dbReference type="PANTHER" id="PTHR21330:SF1">
    <property type="entry name" value="E3 SUMO-PROTEIN LIGASE NSE2"/>
    <property type="match status" value="1"/>
</dbReference>
<keyword evidence="5" id="KW-0479">Metal-binding</keyword>
<keyword evidence="13" id="KW-1185">Reference proteome</keyword>
<accession>A0AAV8TES9</accession>
<gene>
    <name evidence="12" type="ORF">K2173_011903</name>
</gene>
<evidence type="ECO:0000256" key="4">
    <source>
        <dbReference type="ARBA" id="ARBA00022679"/>
    </source>
</evidence>
<keyword evidence="8" id="KW-0862">Zinc</keyword>
<protein>
    <recommendedName>
        <fullName evidence="11">SP-RING-type domain-containing protein</fullName>
    </recommendedName>
</protein>
<dbReference type="PROSITE" id="PS51044">
    <property type="entry name" value="ZF_SP_RING"/>
    <property type="match status" value="1"/>
</dbReference>
<dbReference type="Pfam" id="PF11789">
    <property type="entry name" value="zf-Nse"/>
    <property type="match status" value="1"/>
</dbReference>
<dbReference type="GO" id="GO:0008270">
    <property type="term" value="F:zinc ion binding"/>
    <property type="evidence" value="ECO:0007669"/>
    <property type="project" value="UniProtKB-KW"/>
</dbReference>
<evidence type="ECO:0000313" key="12">
    <source>
        <dbReference type="EMBL" id="KAJ8765223.1"/>
    </source>
</evidence>